<dbReference type="PRINTS" id="PR01217">
    <property type="entry name" value="PRICHEXTENSN"/>
</dbReference>
<gene>
    <name evidence="4" type="ORF">CLO192961_LOCUS73190</name>
</gene>
<protein>
    <recommendedName>
        <fullName evidence="6">Cryptic loci regulator 2 N-terminal domain-containing protein</fullName>
    </recommendedName>
</protein>
<evidence type="ECO:0000313" key="4">
    <source>
        <dbReference type="EMBL" id="VUC22108.1"/>
    </source>
</evidence>
<feature type="compositionally biased region" description="Pro residues" evidence="1">
    <location>
        <begin position="220"/>
        <end position="229"/>
    </location>
</feature>
<keyword evidence="5" id="KW-1185">Reference proteome</keyword>
<evidence type="ECO:0000313" key="5">
    <source>
        <dbReference type="Proteomes" id="UP000766486"/>
    </source>
</evidence>
<organism evidence="4 5">
    <name type="scientific">Bionectria ochroleuca</name>
    <name type="common">Gliocladium roseum</name>
    <dbReference type="NCBI Taxonomy" id="29856"/>
    <lineage>
        <taxon>Eukaryota</taxon>
        <taxon>Fungi</taxon>
        <taxon>Dikarya</taxon>
        <taxon>Ascomycota</taxon>
        <taxon>Pezizomycotina</taxon>
        <taxon>Sordariomycetes</taxon>
        <taxon>Hypocreomycetidae</taxon>
        <taxon>Hypocreales</taxon>
        <taxon>Bionectriaceae</taxon>
        <taxon>Clonostachys</taxon>
    </lineage>
</organism>
<dbReference type="PANTHER" id="PTHR38046">
    <property type="entry name" value="CRYPTIC LOCI REGULATOR 2"/>
    <property type="match status" value="1"/>
</dbReference>
<feature type="compositionally biased region" description="Polar residues" evidence="1">
    <location>
        <begin position="190"/>
        <end position="204"/>
    </location>
</feature>
<dbReference type="InterPro" id="IPR018839">
    <property type="entry name" value="Tscrpt-silencing_Clr2_C"/>
</dbReference>
<feature type="compositionally biased region" description="Low complexity" evidence="1">
    <location>
        <begin position="281"/>
        <end position="298"/>
    </location>
</feature>
<evidence type="ECO:0000259" key="2">
    <source>
        <dbReference type="Pfam" id="PF10383"/>
    </source>
</evidence>
<feature type="compositionally biased region" description="Pro residues" evidence="1">
    <location>
        <begin position="269"/>
        <end position="280"/>
    </location>
</feature>
<sequence>MTDTKDFDVVRVCRSDGADTGPGYWPVTTPAANSIKKTATDKAPRTKPQMTRLAEDDPRFTEWRVKLGILLKQELSQSPDDGVSWYVPFPKGYWLYEKSKHLWVSGYPVKAKLFKTPQEFALHLIWLLSASMDYKDCCCVHCNVPSLPKQTPASDEGLAYMPHESPVKQEHIPHKVTPIPVPTVVGQPMPTKSASPAQRPQATHIQPPSIPTPSVITPPTATPVPPPQIPMASIPPQVTQPAPQIQPPQQQTKVQPPQVPQHQIKQTPVHPPPIPQPQAQPPQIQQQPQLQQQPQAQPSPMVWPLKSSLLFRVGELVWYQNGQTWRLGIIGAFNNTHGFELLAIGHRLVAQQNVFKTANDMRPFHAFSVPGVTIQDLKGKNYDDIPWEAMFAAYQNDANRRDLLILDASKMAASKIDYSFSLWSPISEDPSTKTPVYYGCFFGAERIEIGDALRLKALPADWNITSDTAVLGLRQILTNRDYPGAVVFRGHIYILVKGDSPLANAVPEEQLPVPLRDELAWRQQTGPNSRWRWVLVKENAALKEQSIRGRFYPTYRLMPILNPAGFQQAVQQGQADEQMPQLNNRMDGMGRYIGRKRNRLDTLGPSISGVHGTRLAVEPHVKEEA</sequence>
<evidence type="ECO:0000259" key="3">
    <source>
        <dbReference type="Pfam" id="PF16761"/>
    </source>
</evidence>
<feature type="region of interest" description="Disordered" evidence="1">
    <location>
        <begin position="174"/>
        <end position="299"/>
    </location>
</feature>
<accession>A0ABY6TTW6</accession>
<dbReference type="Pfam" id="PF16761">
    <property type="entry name" value="Clr2_transil"/>
    <property type="match status" value="1"/>
</dbReference>
<evidence type="ECO:0008006" key="6">
    <source>
        <dbReference type="Google" id="ProtNLM"/>
    </source>
</evidence>
<dbReference type="InterPro" id="IPR038986">
    <property type="entry name" value="Clr2"/>
</dbReference>
<evidence type="ECO:0000256" key="1">
    <source>
        <dbReference type="SAM" id="MobiDB-lite"/>
    </source>
</evidence>
<feature type="domain" description="Cryptic loci regulator 2 N-terminal" evidence="3">
    <location>
        <begin position="89"/>
        <end position="142"/>
    </location>
</feature>
<dbReference type="EMBL" id="CABFNS010000513">
    <property type="protein sequence ID" value="VUC22108.1"/>
    <property type="molecule type" value="Genomic_DNA"/>
</dbReference>
<feature type="compositionally biased region" description="Low complexity" evidence="1">
    <location>
        <begin position="230"/>
        <end position="266"/>
    </location>
</feature>
<proteinExistence type="predicted"/>
<dbReference type="InterPro" id="IPR031915">
    <property type="entry name" value="Clr2_N"/>
</dbReference>
<comment type="caution">
    <text evidence="4">The sequence shown here is derived from an EMBL/GenBank/DDBJ whole genome shotgun (WGS) entry which is preliminary data.</text>
</comment>
<reference evidence="4 5" key="1">
    <citation type="submission" date="2019-06" db="EMBL/GenBank/DDBJ databases">
        <authorList>
            <person name="Broberg M."/>
        </authorList>
    </citation>
    <scope>NUCLEOTIDE SEQUENCE [LARGE SCALE GENOMIC DNA]</scope>
</reference>
<dbReference type="PANTHER" id="PTHR38046:SF1">
    <property type="entry name" value="CRYPTIC LOCI REGULATOR 2"/>
    <property type="match status" value="1"/>
</dbReference>
<dbReference type="Pfam" id="PF10383">
    <property type="entry name" value="Clr2"/>
    <property type="match status" value="1"/>
</dbReference>
<feature type="domain" description="Cryptic loci regulator 2 C-terminal" evidence="2">
    <location>
        <begin position="437"/>
        <end position="553"/>
    </location>
</feature>
<dbReference type="Proteomes" id="UP000766486">
    <property type="component" value="Unassembled WGS sequence"/>
</dbReference>
<name>A0ABY6TTW6_BIOOC</name>